<dbReference type="AlphaFoldDB" id="A0A026VWP3"/>
<organism evidence="2 3">
    <name type="scientific">Ooceraea biroi</name>
    <name type="common">Clonal raider ant</name>
    <name type="synonym">Cerapachys biroi</name>
    <dbReference type="NCBI Taxonomy" id="2015173"/>
    <lineage>
        <taxon>Eukaryota</taxon>
        <taxon>Metazoa</taxon>
        <taxon>Ecdysozoa</taxon>
        <taxon>Arthropoda</taxon>
        <taxon>Hexapoda</taxon>
        <taxon>Insecta</taxon>
        <taxon>Pterygota</taxon>
        <taxon>Neoptera</taxon>
        <taxon>Endopterygota</taxon>
        <taxon>Hymenoptera</taxon>
        <taxon>Apocrita</taxon>
        <taxon>Aculeata</taxon>
        <taxon>Formicoidea</taxon>
        <taxon>Formicidae</taxon>
        <taxon>Dorylinae</taxon>
        <taxon>Ooceraea</taxon>
    </lineage>
</organism>
<name>A0A026VWP3_OOCBI</name>
<dbReference type="OrthoDB" id="7699452at2759"/>
<gene>
    <name evidence="2" type="ORF">X777_16541</name>
</gene>
<protein>
    <recommendedName>
        <fullName evidence="1">Mutator-like transposase domain-containing protein</fullName>
    </recommendedName>
</protein>
<dbReference type="Pfam" id="PF20700">
    <property type="entry name" value="Mutator"/>
    <property type="match status" value="1"/>
</dbReference>
<evidence type="ECO:0000259" key="1">
    <source>
        <dbReference type="Pfam" id="PF20700"/>
    </source>
</evidence>
<proteinExistence type="predicted"/>
<evidence type="ECO:0000313" key="2">
    <source>
        <dbReference type="EMBL" id="EZA47269.1"/>
    </source>
</evidence>
<accession>A0A026VWP3</accession>
<dbReference type="Proteomes" id="UP000053097">
    <property type="component" value="Unassembled WGS sequence"/>
</dbReference>
<dbReference type="OMA" id="ITARIMS"/>
<reference evidence="2 3" key="1">
    <citation type="journal article" date="2014" name="Curr. Biol.">
        <title>The genome of the clonal raider ant Cerapachys biroi.</title>
        <authorList>
            <person name="Oxley P.R."/>
            <person name="Ji L."/>
            <person name="Fetter-Pruneda I."/>
            <person name="McKenzie S.K."/>
            <person name="Li C."/>
            <person name="Hu H."/>
            <person name="Zhang G."/>
            <person name="Kronauer D.J."/>
        </authorList>
    </citation>
    <scope>NUCLEOTIDE SEQUENCE [LARGE SCALE GENOMIC DNA]</scope>
</reference>
<feature type="domain" description="Mutator-like transposase" evidence="1">
    <location>
        <begin position="1"/>
        <end position="241"/>
    </location>
</feature>
<evidence type="ECO:0000313" key="3">
    <source>
        <dbReference type="Proteomes" id="UP000053097"/>
    </source>
</evidence>
<dbReference type="EMBL" id="KK107902">
    <property type="protein sequence ID" value="EZA47269.1"/>
    <property type="molecule type" value="Genomic_DNA"/>
</dbReference>
<keyword evidence="3" id="KW-1185">Reference proteome</keyword>
<dbReference type="InterPro" id="IPR049012">
    <property type="entry name" value="Mutator_transp_dom"/>
</dbReference>
<sequence>MKMAGEEEKQLAIERNETINGIPYITVVADGSWGKRSYGSAYDSLSGVGAIIGYRTRKVLFIGIRNKYCAPCDMAERRGLQVRKHKCYKNFDRNASSTSMESDAIAEGFNSSLEMHGLIYKTVIADGDSSVYQSIMNNAPYREMHVMVRKIECTNHLLRNLCKKLKAVAETTQPSMHRKREFVQLRNVVKINILKIRKEVLRLAAVQRKRSQSDHVKAMDLQKAILNIPSHIFSEHKRCKEHGIIEATAITARIMSHFCSCMVCTKKLTVL</sequence>